<organism evidence="3 4">
    <name type="scientific">Nocardiopsis gilva YIM 90087</name>
    <dbReference type="NCBI Taxonomy" id="1235441"/>
    <lineage>
        <taxon>Bacteria</taxon>
        <taxon>Bacillati</taxon>
        <taxon>Actinomycetota</taxon>
        <taxon>Actinomycetes</taxon>
        <taxon>Streptosporangiales</taxon>
        <taxon>Nocardiopsidaceae</taxon>
        <taxon>Nocardiopsis</taxon>
    </lineage>
</organism>
<protein>
    <submittedName>
        <fullName evidence="3">Uncharacterized protein</fullName>
    </submittedName>
</protein>
<name>A0A223SAQ0_9ACTN</name>
<keyword evidence="2" id="KW-1133">Transmembrane helix</keyword>
<feature type="compositionally biased region" description="Polar residues" evidence="1">
    <location>
        <begin position="170"/>
        <end position="182"/>
    </location>
</feature>
<keyword evidence="2" id="KW-0472">Membrane</keyword>
<keyword evidence="4" id="KW-1185">Reference proteome</keyword>
<evidence type="ECO:0000313" key="4">
    <source>
        <dbReference type="Proteomes" id="UP000215005"/>
    </source>
</evidence>
<evidence type="ECO:0000313" key="3">
    <source>
        <dbReference type="EMBL" id="ASU85217.1"/>
    </source>
</evidence>
<accession>A0A223SAQ0</accession>
<dbReference type="Proteomes" id="UP000215005">
    <property type="component" value="Chromosome"/>
</dbReference>
<feature type="transmembrane region" description="Helical" evidence="2">
    <location>
        <begin position="60"/>
        <end position="79"/>
    </location>
</feature>
<keyword evidence="2" id="KW-0812">Transmembrane</keyword>
<dbReference type="AlphaFoldDB" id="A0A223SAQ0"/>
<evidence type="ECO:0000256" key="2">
    <source>
        <dbReference type="SAM" id="Phobius"/>
    </source>
</evidence>
<sequence>MDPILSVTLIAAAGGSIRGLLDLYSAVLAWQSARNKHIKEGGEPSERPSFSASCDLAPDLLAAVFHVVLGAFAGFVLVLTGQIESSLMALLAGAAAPALLQQMVTVKWRLVQARAFGLDGAVRPAGSHSPPKGARVARQGDGVVGGRRWEEGSRAWLTSRCGGVPGTRSPEPTVSTRSAPANALVTSSAWERGPWPRSWEGTCRPR</sequence>
<proteinExistence type="predicted"/>
<reference evidence="3 4" key="1">
    <citation type="submission" date="2017-08" db="EMBL/GenBank/DDBJ databases">
        <title>The complete genome sequence of Nocardiopsis gilva YIM 90087.</title>
        <authorList>
            <person name="Yin M."/>
            <person name="Tang S."/>
        </authorList>
    </citation>
    <scope>NUCLEOTIDE SEQUENCE [LARGE SCALE GENOMIC DNA]</scope>
    <source>
        <strain evidence="3 4">YIM 90087</strain>
    </source>
</reference>
<evidence type="ECO:0000256" key="1">
    <source>
        <dbReference type="SAM" id="MobiDB-lite"/>
    </source>
</evidence>
<dbReference type="EMBL" id="CP022753">
    <property type="protein sequence ID" value="ASU85217.1"/>
    <property type="molecule type" value="Genomic_DNA"/>
</dbReference>
<gene>
    <name evidence="3" type="ORF">CDO52_22645</name>
</gene>
<feature type="region of interest" description="Disordered" evidence="1">
    <location>
        <begin position="163"/>
        <end position="182"/>
    </location>
</feature>
<dbReference type="KEGG" id="ngv:CDO52_22645"/>